<dbReference type="FunFam" id="3.30.565.10:FF:000010">
    <property type="entry name" value="Sensor histidine kinase RcsC"/>
    <property type="match status" value="1"/>
</dbReference>
<evidence type="ECO:0000256" key="2">
    <source>
        <dbReference type="ARBA" id="ARBA00012438"/>
    </source>
</evidence>
<dbReference type="InterPro" id="IPR005467">
    <property type="entry name" value="His_kinase_dom"/>
</dbReference>
<proteinExistence type="predicted"/>
<keyword evidence="3 7" id="KW-0597">Phosphoprotein</keyword>
<dbReference type="PANTHER" id="PTHR45339">
    <property type="entry name" value="HYBRID SIGNAL TRANSDUCTION HISTIDINE KINASE J"/>
    <property type="match status" value="1"/>
</dbReference>
<dbReference type="SMART" id="SM00091">
    <property type="entry name" value="PAS"/>
    <property type="match status" value="4"/>
</dbReference>
<keyword evidence="13" id="KW-1185">Reference proteome</keyword>
<dbReference type="Pfam" id="PF02518">
    <property type="entry name" value="HATPase_c"/>
    <property type="match status" value="1"/>
</dbReference>
<protein>
    <recommendedName>
        <fullName evidence="2">histidine kinase</fullName>
        <ecNumber evidence="2">2.7.13.3</ecNumber>
    </recommendedName>
</protein>
<dbReference type="InterPro" id="IPR036097">
    <property type="entry name" value="HisK_dim/P_sf"/>
</dbReference>
<dbReference type="SUPFAM" id="SSF52172">
    <property type="entry name" value="CheY-like"/>
    <property type="match status" value="1"/>
</dbReference>
<dbReference type="Pfam" id="PF00072">
    <property type="entry name" value="Response_reg"/>
    <property type="match status" value="1"/>
</dbReference>
<feature type="domain" description="PAS" evidence="10">
    <location>
        <begin position="414"/>
        <end position="486"/>
    </location>
</feature>
<dbReference type="SMART" id="SM00448">
    <property type="entry name" value="REC"/>
    <property type="match status" value="1"/>
</dbReference>
<feature type="modified residue" description="4-aspartylphosphate" evidence="7">
    <location>
        <position position="971"/>
    </location>
</feature>
<dbReference type="PROSITE" id="PS50110">
    <property type="entry name" value="RESPONSE_REGULATORY"/>
    <property type="match status" value="1"/>
</dbReference>
<dbReference type="CDD" id="cd17546">
    <property type="entry name" value="REC_hyHK_CKI1_RcsC-like"/>
    <property type="match status" value="1"/>
</dbReference>
<dbReference type="CDD" id="cd16922">
    <property type="entry name" value="HATPase_EvgS-ArcB-TorS-like"/>
    <property type="match status" value="1"/>
</dbReference>
<dbReference type="SMART" id="SM00065">
    <property type="entry name" value="GAF"/>
    <property type="match status" value="1"/>
</dbReference>
<keyword evidence="5" id="KW-0418">Kinase</keyword>
<feature type="domain" description="PAC" evidence="11">
    <location>
        <begin position="488"/>
        <end position="540"/>
    </location>
</feature>
<dbReference type="PROSITE" id="PS50109">
    <property type="entry name" value="HIS_KIN"/>
    <property type="match status" value="1"/>
</dbReference>
<dbReference type="InterPro" id="IPR003661">
    <property type="entry name" value="HisK_dim/P_dom"/>
</dbReference>
<dbReference type="PRINTS" id="PR00344">
    <property type="entry name" value="BCTRLSENSOR"/>
</dbReference>
<dbReference type="PANTHER" id="PTHR45339:SF1">
    <property type="entry name" value="HYBRID SIGNAL TRANSDUCTION HISTIDINE KINASE J"/>
    <property type="match status" value="1"/>
</dbReference>
<evidence type="ECO:0000256" key="4">
    <source>
        <dbReference type="ARBA" id="ARBA00022679"/>
    </source>
</evidence>
<dbReference type="EC" id="2.7.13.3" evidence="2"/>
<dbReference type="CDD" id="cd00130">
    <property type="entry name" value="PAS"/>
    <property type="match status" value="4"/>
</dbReference>
<feature type="domain" description="PAC" evidence="11">
    <location>
        <begin position="611"/>
        <end position="663"/>
    </location>
</feature>
<dbReference type="Gene3D" id="1.10.287.130">
    <property type="match status" value="1"/>
</dbReference>
<dbReference type="InterPro" id="IPR011006">
    <property type="entry name" value="CheY-like_superfamily"/>
</dbReference>
<dbReference type="SMART" id="SM00086">
    <property type="entry name" value="PAC"/>
    <property type="match status" value="3"/>
</dbReference>
<dbReference type="Gene3D" id="3.40.50.2300">
    <property type="match status" value="1"/>
</dbReference>
<feature type="domain" description="PAS" evidence="10">
    <location>
        <begin position="537"/>
        <end position="584"/>
    </location>
</feature>
<dbReference type="InterPro" id="IPR013656">
    <property type="entry name" value="PAS_4"/>
</dbReference>
<evidence type="ECO:0000259" key="10">
    <source>
        <dbReference type="PROSITE" id="PS50112"/>
    </source>
</evidence>
<dbReference type="Pfam" id="PF13426">
    <property type="entry name" value="PAS_9"/>
    <property type="match status" value="3"/>
</dbReference>
<dbReference type="InterPro" id="IPR003594">
    <property type="entry name" value="HATPase_dom"/>
</dbReference>
<dbReference type="SUPFAM" id="SSF55874">
    <property type="entry name" value="ATPase domain of HSP90 chaperone/DNA topoisomerase II/histidine kinase"/>
    <property type="match status" value="1"/>
</dbReference>
<dbReference type="Pfam" id="PF08448">
    <property type="entry name" value="PAS_4"/>
    <property type="match status" value="1"/>
</dbReference>
<keyword evidence="4" id="KW-0808">Transferase</keyword>
<dbReference type="RefSeq" id="WP_128535212.1">
    <property type="nucleotide sequence ID" value="NZ_SBIW01000008.1"/>
</dbReference>
<dbReference type="GO" id="GO:0000155">
    <property type="term" value="F:phosphorelay sensor kinase activity"/>
    <property type="evidence" value="ECO:0007669"/>
    <property type="project" value="InterPro"/>
</dbReference>
<dbReference type="Pfam" id="PF00512">
    <property type="entry name" value="HisKA"/>
    <property type="match status" value="1"/>
</dbReference>
<comment type="caution">
    <text evidence="12">The sequence shown here is derived from an EMBL/GenBank/DDBJ whole genome shotgun (WGS) entry which is preliminary data.</text>
</comment>
<evidence type="ECO:0000259" key="11">
    <source>
        <dbReference type="PROSITE" id="PS50113"/>
    </source>
</evidence>
<dbReference type="PROSITE" id="PS50113">
    <property type="entry name" value="PAC"/>
    <property type="match status" value="3"/>
</dbReference>
<evidence type="ECO:0000256" key="5">
    <source>
        <dbReference type="ARBA" id="ARBA00022777"/>
    </source>
</evidence>
<evidence type="ECO:0000313" key="12">
    <source>
        <dbReference type="EMBL" id="RWY49141.1"/>
    </source>
</evidence>
<reference evidence="12 13" key="1">
    <citation type="submission" date="2019-01" db="EMBL/GenBank/DDBJ databases">
        <title>Mucilaginibacter antarcticum sp. nov., isolated from antarctic soil.</title>
        <authorList>
            <person name="Yan Y.-Q."/>
            <person name="Du Z.-J."/>
        </authorList>
    </citation>
    <scope>NUCLEOTIDE SEQUENCE [LARGE SCALE GENOMIC DNA]</scope>
    <source>
        <strain evidence="12 13">F01003</strain>
    </source>
</reference>
<keyword evidence="6" id="KW-0902">Two-component regulatory system</keyword>
<evidence type="ECO:0000259" key="9">
    <source>
        <dbReference type="PROSITE" id="PS50110"/>
    </source>
</evidence>
<dbReference type="SUPFAM" id="SSF55785">
    <property type="entry name" value="PYP-like sensor domain (PAS domain)"/>
    <property type="match status" value="4"/>
</dbReference>
<accession>A0A3S3W5Z5</accession>
<dbReference type="InterPro" id="IPR000700">
    <property type="entry name" value="PAS-assoc_C"/>
</dbReference>
<name>A0A3S3W5Z5_9SPHI</name>
<dbReference type="InterPro" id="IPR003018">
    <property type="entry name" value="GAF"/>
</dbReference>
<dbReference type="CDD" id="cd00082">
    <property type="entry name" value="HisKA"/>
    <property type="match status" value="1"/>
</dbReference>
<comment type="catalytic activity">
    <reaction evidence="1">
        <text>ATP + protein L-histidine = ADP + protein N-phospho-L-histidine.</text>
        <dbReference type="EC" id="2.7.13.3"/>
    </reaction>
</comment>
<dbReference type="PROSITE" id="PS50112">
    <property type="entry name" value="PAS"/>
    <property type="match status" value="4"/>
</dbReference>
<dbReference type="InterPro" id="IPR036890">
    <property type="entry name" value="HATPase_C_sf"/>
</dbReference>
<dbReference type="OrthoDB" id="9811889at2"/>
<dbReference type="InterPro" id="IPR001610">
    <property type="entry name" value="PAC"/>
</dbReference>
<dbReference type="InterPro" id="IPR029016">
    <property type="entry name" value="GAF-like_dom_sf"/>
</dbReference>
<sequence length="1042" mass="117101">MDVEHHTPSELESRRITALHSYDILDTLPEKEYDAITRLASYICQVPIAFISFIDDSRQWIKSTIGLDIEQVPIEDTFCQHTIKEDHLVIIPDLTKKEGFCEEEMVKGDFGLRFYGSAPLIDPEGYRIGTLCVLDTHVRHITDEQQDALKVLASEVISHLVLRKQKKELEKSLAVHKDFYALFNNSTEIHLIAGADSNIELINNCILDILGYTVEEATGRSLWSFVAGQNREQFVPVIQKAVATQKPFEIETQTVTRGGDIKWISWTAVHKAGKWFCSGRDITFQKKLILQTEQLSLVASKIKNGVVISDADDKVIWTNNAFEHITGYNNQDVEHKYLGQVLKGKPKDDEAEDKLLDAIRKNLSYEVELSMLTKNGQPIWISVTNSVIYASDGVIEKYIRIIIDITFRKRAEQDVEILSFAARKSPSGIMIRDTKGKIIWMNESMEKIIGYSLDELKGQTIGTKLIGEETDLEVFKGAVQKVKENKPYEVEIKIYKKDGSTAWVFISNSPLFNEIGSVERQIGVMVDITSRKKAEEQLTLLSLVASKTTSGVVINDSEGKVEWVNDAFEYITGYTLDDVKDKHLGDSLKGELTDVSIITKARELSEKKQSFEVDLLIYRKDGQPVWISVINSVITDDAGRVDKYIEVIIDITAKKKAELELIAAKEEAQQLSRAKDMFIGVMSHEIRTPLNAVIGMSHLLLNDNPLESQRENLSILKFSAENLMTLINDVLDFTKIETGNIELEKAHVNVRDMIQGVTASMQYKAHENNIYLKSSIEEAIPAIVIGDRARLVQILLNLVSNAVKFTATGGVDIDLTVIEDTKKTVRIRFAVSDSGIGIAKNKLNTIFESFKQAEANTTREYGGTGLGLAISKRLIELHDSRINVDSIPGQGSTFWFTITFKKLEDQTINNSNKVETGLNINVLVVDDNQINRLLINKVLKKWGATADFAENGQEAIDKLELHKNFDVVLMDIHMPIMGGLEAAGIIRTFTDPYFQKLPIIALTASMLSNQMGQIESAGMNDYILKPFDPTTLHMKLSKYQKQ</sequence>
<feature type="domain" description="PAC" evidence="11">
    <location>
        <begin position="365"/>
        <end position="417"/>
    </location>
</feature>
<dbReference type="SUPFAM" id="SSF47384">
    <property type="entry name" value="Homodimeric domain of signal transducing histidine kinase"/>
    <property type="match status" value="1"/>
</dbReference>
<feature type="domain" description="PAS" evidence="10">
    <location>
        <begin position="291"/>
        <end position="333"/>
    </location>
</feature>
<feature type="domain" description="PAS" evidence="10">
    <location>
        <begin position="175"/>
        <end position="245"/>
    </location>
</feature>
<dbReference type="AlphaFoldDB" id="A0A3S3W5Z5"/>
<dbReference type="InterPro" id="IPR000014">
    <property type="entry name" value="PAS"/>
</dbReference>
<dbReference type="EMBL" id="SBIW01000008">
    <property type="protein sequence ID" value="RWY49141.1"/>
    <property type="molecule type" value="Genomic_DNA"/>
</dbReference>
<dbReference type="NCBIfam" id="TIGR00229">
    <property type="entry name" value="sensory_box"/>
    <property type="match status" value="4"/>
</dbReference>
<dbReference type="InterPro" id="IPR035965">
    <property type="entry name" value="PAS-like_dom_sf"/>
</dbReference>
<gene>
    <name evidence="12" type="ORF">EPL05_17115</name>
</gene>
<organism evidence="12 13">
    <name type="scientific">Mucilaginibacter gilvus</name>
    <dbReference type="NCBI Taxonomy" id="2305909"/>
    <lineage>
        <taxon>Bacteria</taxon>
        <taxon>Pseudomonadati</taxon>
        <taxon>Bacteroidota</taxon>
        <taxon>Sphingobacteriia</taxon>
        <taxon>Sphingobacteriales</taxon>
        <taxon>Sphingobacteriaceae</taxon>
        <taxon>Mucilaginibacter</taxon>
    </lineage>
</organism>
<evidence type="ECO:0000259" key="8">
    <source>
        <dbReference type="PROSITE" id="PS50109"/>
    </source>
</evidence>
<dbReference type="Gene3D" id="3.30.450.40">
    <property type="match status" value="1"/>
</dbReference>
<dbReference type="SUPFAM" id="SSF55781">
    <property type="entry name" value="GAF domain-like"/>
    <property type="match status" value="1"/>
</dbReference>
<dbReference type="InterPro" id="IPR004358">
    <property type="entry name" value="Sig_transdc_His_kin-like_C"/>
</dbReference>
<evidence type="ECO:0000313" key="13">
    <source>
        <dbReference type="Proteomes" id="UP000286701"/>
    </source>
</evidence>
<evidence type="ECO:0000256" key="7">
    <source>
        <dbReference type="PROSITE-ProRule" id="PRU00169"/>
    </source>
</evidence>
<evidence type="ECO:0000256" key="3">
    <source>
        <dbReference type="ARBA" id="ARBA00022553"/>
    </source>
</evidence>
<dbReference type="Gene3D" id="3.30.450.20">
    <property type="entry name" value="PAS domain"/>
    <property type="match status" value="4"/>
</dbReference>
<feature type="domain" description="Response regulatory" evidence="9">
    <location>
        <begin position="921"/>
        <end position="1040"/>
    </location>
</feature>
<dbReference type="Gene3D" id="3.30.565.10">
    <property type="entry name" value="Histidine kinase-like ATPase, C-terminal domain"/>
    <property type="match status" value="1"/>
</dbReference>
<evidence type="ECO:0000256" key="6">
    <source>
        <dbReference type="ARBA" id="ARBA00023012"/>
    </source>
</evidence>
<dbReference type="Proteomes" id="UP000286701">
    <property type="component" value="Unassembled WGS sequence"/>
</dbReference>
<dbReference type="SMART" id="SM00388">
    <property type="entry name" value="HisKA"/>
    <property type="match status" value="1"/>
</dbReference>
<evidence type="ECO:0000256" key="1">
    <source>
        <dbReference type="ARBA" id="ARBA00000085"/>
    </source>
</evidence>
<dbReference type="SMART" id="SM00387">
    <property type="entry name" value="HATPase_c"/>
    <property type="match status" value="1"/>
</dbReference>
<feature type="domain" description="Histidine kinase" evidence="8">
    <location>
        <begin position="681"/>
        <end position="902"/>
    </location>
</feature>
<dbReference type="InterPro" id="IPR001789">
    <property type="entry name" value="Sig_transdc_resp-reg_receiver"/>
</dbReference>